<organism evidence="1 2">
    <name type="scientific">Candidatus Rothia avicola</name>
    <dbReference type="NCBI Taxonomy" id="2840478"/>
    <lineage>
        <taxon>Bacteria</taxon>
        <taxon>Bacillati</taxon>
        <taxon>Actinomycetota</taxon>
        <taxon>Actinomycetes</taxon>
        <taxon>Micrococcales</taxon>
        <taxon>Micrococcaceae</taxon>
        <taxon>Rothia</taxon>
    </lineage>
</organism>
<dbReference type="Proteomes" id="UP000824134">
    <property type="component" value="Unassembled WGS sequence"/>
</dbReference>
<reference evidence="1" key="1">
    <citation type="journal article" date="2021" name="PeerJ">
        <title>Extensive microbial diversity within the chicken gut microbiome revealed by metagenomics and culture.</title>
        <authorList>
            <person name="Gilroy R."/>
            <person name="Ravi A."/>
            <person name="Getino M."/>
            <person name="Pursley I."/>
            <person name="Horton D.L."/>
            <person name="Alikhan N.F."/>
            <person name="Baker D."/>
            <person name="Gharbi K."/>
            <person name="Hall N."/>
            <person name="Watson M."/>
            <person name="Adriaenssens E.M."/>
            <person name="Foster-Nyarko E."/>
            <person name="Jarju S."/>
            <person name="Secka A."/>
            <person name="Antonio M."/>
            <person name="Oren A."/>
            <person name="Chaudhuri R.R."/>
            <person name="La Ragione R."/>
            <person name="Hildebrand F."/>
            <person name="Pallen M.J."/>
        </authorList>
    </citation>
    <scope>NUCLEOTIDE SEQUENCE</scope>
    <source>
        <strain evidence="1">ChiHjej12B11-9195</strain>
    </source>
</reference>
<reference evidence="1" key="2">
    <citation type="submission" date="2021-04" db="EMBL/GenBank/DDBJ databases">
        <authorList>
            <person name="Gilroy R."/>
        </authorList>
    </citation>
    <scope>NUCLEOTIDE SEQUENCE</scope>
    <source>
        <strain evidence="1">ChiHjej12B11-9195</strain>
    </source>
</reference>
<accession>A0A9D2CQJ0</accession>
<gene>
    <name evidence="1" type="ORF">H9821_05485</name>
</gene>
<dbReference type="EMBL" id="DXCN01000040">
    <property type="protein sequence ID" value="HIY95100.1"/>
    <property type="molecule type" value="Genomic_DNA"/>
</dbReference>
<protein>
    <submittedName>
        <fullName evidence="1">DUF4177 domain-containing protein</fullName>
    </submittedName>
</protein>
<evidence type="ECO:0000313" key="2">
    <source>
        <dbReference type="Proteomes" id="UP000824134"/>
    </source>
</evidence>
<sequence>MEKWEYATVPLMIHATKQILDNWGEDGWELVTVLPGAPAPGGANPAGNMVAPTQGNPIAYFKRKKASN</sequence>
<evidence type="ECO:0000313" key="1">
    <source>
        <dbReference type="EMBL" id="HIY95100.1"/>
    </source>
</evidence>
<name>A0A9D2CQJ0_9MICC</name>
<dbReference type="AlphaFoldDB" id="A0A9D2CQJ0"/>
<proteinExistence type="predicted"/>
<comment type="caution">
    <text evidence="1">The sequence shown here is derived from an EMBL/GenBank/DDBJ whole genome shotgun (WGS) entry which is preliminary data.</text>
</comment>